<evidence type="ECO:0000313" key="3">
    <source>
        <dbReference type="Proteomes" id="UP000077521"/>
    </source>
</evidence>
<comment type="caution">
    <text evidence="2">The sequence shown here is derived from an EMBL/GenBank/DDBJ whole genome shotgun (WGS) entry which is preliminary data.</text>
</comment>
<sequence>MADVVSEVRQHVKPSERNANTHGCGDPRMSGPAIRYAQLDRLETGPGDGDEAVNLAAKQEAPGGRGNTRPAPTAERTSGQEQTRSGVGIKRPRSCIVLVTPTGSTASSDNGGNWSPGLSGSPRACSDDEQTAIIDRRSAAMRAITDIEETLGSPPSEGEKDAILVKIKVWMDVLQEYIKLPDDTMAVARAHLDKFLSVRQTTPPRDYALFALGALYKASSEVGHPEHVGEVGDDASYEFEMYAGGSWPAADIEAAAEEIGRYLHAAGTLTASERHNEATIAALRGAVDGLWKEVSAQTMANMAHITKTLGWSETVLANACEVLGRMERHLAGNGLAWMWTRYGHAALAIAAEDFDRESHQEDIVAKKWKVAKRIAEPCVPLSVLSPALQQHERDLEARWAGAVGGCAGIGTGCCDKPYGTTQSLRRHTAECDHPKPEPVTTDAVDVPPILSLDELVKKFTGDTEDASDTCEAPNTSQATPWMRRARFMEALEGELLSEYSEAASLPKGGQDSKEQNLCKQTGDAIRTAAETLAGLMIFYSQMMNAKDVTSIEFTRPMNARPTTLEGYLKIVQRLVLFCWRIGQWNLRDEDDLDSGATLAKARKALASDPTLTGLVGQLDTDNAENAIWQLG</sequence>
<keyword evidence="3" id="KW-1185">Reference proteome</keyword>
<proteinExistence type="predicted"/>
<protein>
    <submittedName>
        <fullName evidence="2">Uncharacterized protein</fullName>
    </submittedName>
</protein>
<feature type="non-terminal residue" evidence="2">
    <location>
        <position position="1"/>
    </location>
</feature>
<feature type="region of interest" description="Disordered" evidence="1">
    <location>
        <begin position="1"/>
        <end position="126"/>
    </location>
</feature>
<feature type="compositionally biased region" description="Basic and acidic residues" evidence="1">
    <location>
        <begin position="1"/>
        <end position="16"/>
    </location>
</feature>
<dbReference type="AlphaFoldDB" id="A0A8T8SGN8"/>
<name>A0A8T8SGN8_9BASI</name>
<feature type="compositionally biased region" description="Polar residues" evidence="1">
    <location>
        <begin position="101"/>
        <end position="118"/>
    </location>
</feature>
<evidence type="ECO:0000313" key="2">
    <source>
        <dbReference type="EMBL" id="KAE8239895.1"/>
    </source>
</evidence>
<reference evidence="2" key="2">
    <citation type="journal article" date="2019" name="IMA Fungus">
        <title>Genome sequencing and comparison of five Tilletia species to identify candidate genes for the detection of regulated species infecting wheat.</title>
        <authorList>
            <person name="Nguyen H.D.T."/>
            <person name="Sultana T."/>
            <person name="Kesanakurti P."/>
            <person name="Hambleton S."/>
        </authorList>
    </citation>
    <scope>NUCLEOTIDE SEQUENCE</scope>
    <source>
        <strain evidence="2">DAOMC 236416</strain>
    </source>
</reference>
<evidence type="ECO:0000256" key="1">
    <source>
        <dbReference type="SAM" id="MobiDB-lite"/>
    </source>
</evidence>
<organism evidence="2 3">
    <name type="scientific">Tilletia indica</name>
    <dbReference type="NCBI Taxonomy" id="43049"/>
    <lineage>
        <taxon>Eukaryota</taxon>
        <taxon>Fungi</taxon>
        <taxon>Dikarya</taxon>
        <taxon>Basidiomycota</taxon>
        <taxon>Ustilaginomycotina</taxon>
        <taxon>Exobasidiomycetes</taxon>
        <taxon>Tilletiales</taxon>
        <taxon>Tilletiaceae</taxon>
        <taxon>Tilletia</taxon>
    </lineage>
</organism>
<dbReference type="Proteomes" id="UP000077521">
    <property type="component" value="Unassembled WGS sequence"/>
</dbReference>
<reference evidence="2" key="1">
    <citation type="submission" date="2016-04" db="EMBL/GenBank/DDBJ databases">
        <authorList>
            <person name="Nguyen H.D."/>
            <person name="Samba Siva P."/>
            <person name="Cullis J."/>
            <person name="Levesque C.A."/>
            <person name="Hambleton S."/>
        </authorList>
    </citation>
    <scope>NUCLEOTIDE SEQUENCE</scope>
    <source>
        <strain evidence="2">DAOMC 236416</strain>
    </source>
</reference>
<feature type="compositionally biased region" description="Polar residues" evidence="1">
    <location>
        <begin position="75"/>
        <end position="85"/>
    </location>
</feature>
<gene>
    <name evidence="2" type="ORF">A4X13_0g8024</name>
</gene>
<accession>A0A8T8SGN8</accession>
<dbReference type="EMBL" id="LWDF02001200">
    <property type="protein sequence ID" value="KAE8239895.1"/>
    <property type="molecule type" value="Genomic_DNA"/>
</dbReference>